<dbReference type="InterPro" id="IPR049326">
    <property type="entry name" value="Rhodopsin_dom_fungi"/>
</dbReference>
<feature type="transmembrane region" description="Helical" evidence="3">
    <location>
        <begin position="130"/>
        <end position="150"/>
    </location>
</feature>
<organism evidence="5 6">
    <name type="scientific">Aspergillus nanangensis</name>
    <dbReference type="NCBI Taxonomy" id="2582783"/>
    <lineage>
        <taxon>Eukaryota</taxon>
        <taxon>Fungi</taxon>
        <taxon>Dikarya</taxon>
        <taxon>Ascomycota</taxon>
        <taxon>Pezizomycotina</taxon>
        <taxon>Eurotiomycetes</taxon>
        <taxon>Eurotiomycetidae</taxon>
        <taxon>Eurotiales</taxon>
        <taxon>Aspergillaceae</taxon>
        <taxon>Aspergillus</taxon>
        <taxon>Aspergillus subgen. Circumdati</taxon>
    </lineage>
</organism>
<dbReference type="Pfam" id="PF20684">
    <property type="entry name" value="Fung_rhodopsin"/>
    <property type="match status" value="1"/>
</dbReference>
<evidence type="ECO:0000256" key="3">
    <source>
        <dbReference type="SAM" id="Phobius"/>
    </source>
</evidence>
<keyword evidence="3" id="KW-1133">Transmembrane helix</keyword>
<dbReference type="InterPro" id="IPR020846">
    <property type="entry name" value="MFS_dom"/>
</dbReference>
<comment type="subcellular location">
    <subcellularLocation>
        <location evidence="1">Membrane</location>
        <topology evidence="1">Multi-pass membrane protein</topology>
    </subcellularLocation>
</comment>
<feature type="transmembrane region" description="Helical" evidence="3">
    <location>
        <begin position="355"/>
        <end position="377"/>
    </location>
</feature>
<dbReference type="SUPFAM" id="SSF103473">
    <property type="entry name" value="MFS general substrate transporter"/>
    <property type="match status" value="1"/>
</dbReference>
<dbReference type="PANTHER" id="PTHR11360:SF177">
    <property type="entry name" value="RIBOFLAVIN TRANSPORTER MCH5"/>
    <property type="match status" value="1"/>
</dbReference>
<keyword evidence="3" id="KW-0472">Membrane</keyword>
<feature type="transmembrane region" description="Helical" evidence="3">
    <location>
        <begin position="52"/>
        <end position="71"/>
    </location>
</feature>
<feature type="domain" description="Major facilitator superfamily (MFS) profile" evidence="4">
    <location>
        <begin position="516"/>
        <end position="706"/>
    </location>
</feature>
<evidence type="ECO:0000313" key="6">
    <source>
        <dbReference type="Proteomes" id="UP001194746"/>
    </source>
</evidence>
<feature type="transmembrane region" description="Helical" evidence="3">
    <location>
        <begin position="315"/>
        <end position="335"/>
    </location>
</feature>
<dbReference type="EMBL" id="VCAU01000105">
    <property type="protein sequence ID" value="KAF9885075.1"/>
    <property type="molecule type" value="Genomic_DNA"/>
</dbReference>
<feature type="transmembrane region" description="Helical" evidence="3">
    <location>
        <begin position="607"/>
        <end position="630"/>
    </location>
</feature>
<keyword evidence="3" id="KW-0812">Transmembrane</keyword>
<comment type="caution">
    <text evidence="5">The sequence shown here is derived from an EMBL/GenBank/DDBJ whole genome shotgun (WGS) entry which is preliminary data.</text>
</comment>
<feature type="transmembrane region" description="Helical" evidence="3">
    <location>
        <begin position="91"/>
        <end position="118"/>
    </location>
</feature>
<dbReference type="AlphaFoldDB" id="A0AAD4CER5"/>
<comment type="similarity">
    <text evidence="2">Belongs to the major facilitator superfamily. Monocarboxylate porter (TC 2.A.1.13) family.</text>
</comment>
<protein>
    <recommendedName>
        <fullName evidence="4">Major facilitator superfamily (MFS) profile domain-containing protein</fullName>
    </recommendedName>
</protein>
<dbReference type="GO" id="GO:0016020">
    <property type="term" value="C:membrane"/>
    <property type="evidence" value="ECO:0007669"/>
    <property type="project" value="UniProtKB-SubCell"/>
</dbReference>
<reference evidence="5" key="1">
    <citation type="journal article" date="2019" name="Beilstein J. Org. Chem.">
        <title>Nanangenines: drimane sesquiterpenoids as the dominant metabolite cohort of a novel Australian fungus, Aspergillus nanangensis.</title>
        <authorList>
            <person name="Lacey H.J."/>
            <person name="Gilchrist C.L.M."/>
            <person name="Crombie A."/>
            <person name="Kalaitzis J.A."/>
            <person name="Vuong D."/>
            <person name="Rutledge P.J."/>
            <person name="Turner P."/>
            <person name="Pitt J.I."/>
            <person name="Lacey E."/>
            <person name="Chooi Y.H."/>
            <person name="Piggott A.M."/>
        </authorList>
    </citation>
    <scope>NUCLEOTIDE SEQUENCE</scope>
    <source>
        <strain evidence="5">MST-FP2251</strain>
    </source>
</reference>
<dbReference type="Pfam" id="PF07690">
    <property type="entry name" value="MFS_1"/>
    <property type="match status" value="1"/>
</dbReference>
<feature type="transmembrane region" description="Helical" evidence="3">
    <location>
        <begin position="208"/>
        <end position="228"/>
    </location>
</feature>
<proteinExistence type="inferred from homology"/>
<accession>A0AAD4CER5</accession>
<feature type="transmembrane region" description="Helical" evidence="3">
    <location>
        <begin position="407"/>
        <end position="430"/>
    </location>
</feature>
<feature type="transmembrane region" description="Helical" evidence="3">
    <location>
        <begin position="442"/>
        <end position="461"/>
    </location>
</feature>
<dbReference type="Gene3D" id="1.20.1250.20">
    <property type="entry name" value="MFS general substrate transporter like domains"/>
    <property type="match status" value="1"/>
</dbReference>
<feature type="transmembrane region" description="Helical" evidence="3">
    <location>
        <begin position="517"/>
        <end position="541"/>
    </location>
</feature>
<gene>
    <name evidence="5" type="ORF">FE257_000806</name>
</gene>
<feature type="transmembrane region" description="Helical" evidence="3">
    <location>
        <begin position="582"/>
        <end position="601"/>
    </location>
</feature>
<feature type="transmembrane region" description="Helical" evidence="3">
    <location>
        <begin position="473"/>
        <end position="493"/>
    </location>
</feature>
<dbReference type="PROSITE" id="PS50850">
    <property type="entry name" value="MFS"/>
    <property type="match status" value="1"/>
</dbReference>
<dbReference type="InterPro" id="IPR011701">
    <property type="entry name" value="MFS"/>
</dbReference>
<feature type="transmembrane region" description="Helical" evidence="3">
    <location>
        <begin position="12"/>
        <end position="31"/>
    </location>
</feature>
<dbReference type="PANTHER" id="PTHR11360">
    <property type="entry name" value="MONOCARBOXYLATE TRANSPORTER"/>
    <property type="match status" value="1"/>
</dbReference>
<dbReference type="CDD" id="cd17352">
    <property type="entry name" value="MFS_MCT_SLC16"/>
    <property type="match status" value="1"/>
</dbReference>
<evidence type="ECO:0000259" key="4">
    <source>
        <dbReference type="PROSITE" id="PS50850"/>
    </source>
</evidence>
<feature type="transmembrane region" description="Helical" evidence="3">
    <location>
        <begin position="553"/>
        <end position="570"/>
    </location>
</feature>
<dbReference type="InterPro" id="IPR036259">
    <property type="entry name" value="MFS_trans_sf"/>
</dbReference>
<feature type="transmembrane region" description="Helical" evidence="3">
    <location>
        <begin position="384"/>
        <end position="401"/>
    </location>
</feature>
<dbReference type="InterPro" id="IPR050327">
    <property type="entry name" value="Proton-linked_MCT"/>
</dbReference>
<feature type="transmembrane region" description="Helical" evidence="3">
    <location>
        <begin position="673"/>
        <end position="695"/>
    </location>
</feature>
<dbReference type="GO" id="GO:0022857">
    <property type="term" value="F:transmembrane transporter activity"/>
    <property type="evidence" value="ECO:0007669"/>
    <property type="project" value="InterPro"/>
</dbReference>
<reference evidence="5" key="2">
    <citation type="submission" date="2020-02" db="EMBL/GenBank/DDBJ databases">
        <authorList>
            <person name="Gilchrist C.L.M."/>
            <person name="Chooi Y.-H."/>
        </authorList>
    </citation>
    <scope>NUCLEOTIDE SEQUENCE</scope>
    <source>
        <strain evidence="5">MST-FP2251</strain>
    </source>
</reference>
<feature type="transmembrane region" description="Helical" evidence="3">
    <location>
        <begin position="642"/>
        <end position="661"/>
    </location>
</feature>
<evidence type="ECO:0000256" key="2">
    <source>
        <dbReference type="ARBA" id="ARBA00006727"/>
    </source>
</evidence>
<dbReference type="Proteomes" id="UP001194746">
    <property type="component" value="Unassembled WGS sequence"/>
</dbReference>
<keyword evidence="6" id="KW-1185">Reference proteome</keyword>
<sequence>MQPNGVHHIDKSVHYALIIVCSIFFGLAVLATSGRIYSRTLISHNYGAEDTLMILSLVFSAVHFATGLATMRYGVGEHMEEVDLARFEAIILKYTIVSGVIFVVAMGTVKTSVLVFYFRTLPVRAFRRAVLLLLFIIAGYTISCTIVLIFSCHPFRRAWDPTVQEGGCINRFAVYYFQAAMNIATDVATILLPVPLIWKLHIARREKVIIFMLIAVSLFGTGVGSARFKAIQMLQGSGDLTWATGLGIIFGQVELNPEIIGEASHTTSTALEHVASARGATHNETNMEIIDESSMSLVRRADTNEPFPDGGTRSWLVVLGSFLLLLASYGLMNSVGVLQSYLESNQLADYSSRDIGWISGLFVFISLGGGVFVGPMFDTYGPRALVFAGTAIYALSLFLVAQCSKYWHFILCFGVLAGIGAALVSTVAMASVPHWFQVRAGMALGTAMAGAGLGGVVFPFLLKGAFAKLGFAWGMRILAFVIFFACSLGSFLVKSRLPKGNTLKAAIDVRCFTDSRFTWLTVGIFSLELEVFALIGLFPTFIVMQGFSVDSSVNLLAVLNVCSCVGRLIAGRVGDRYGRLNVLIILITSAVFAIFVVLYPFRRSLPALYVFSAIYGLCSGSFISLAPVCIRQVSPAKEIGMRFGTCYCLVSFATLICIPIGGEMLEKVGPGVVVLWLGGVLCLSMLFFLTARWACLDYKWNWKIKV</sequence>
<evidence type="ECO:0000313" key="5">
    <source>
        <dbReference type="EMBL" id="KAF9885075.1"/>
    </source>
</evidence>
<name>A0AAD4CER5_ASPNN</name>
<evidence type="ECO:0000256" key="1">
    <source>
        <dbReference type="ARBA" id="ARBA00004141"/>
    </source>
</evidence>